<dbReference type="InParanoid" id="A0A212FD02"/>
<protein>
    <submittedName>
        <fullName evidence="1">Uncharacterized protein</fullName>
    </submittedName>
</protein>
<sequence>KVSSEECGNRRLMR</sequence>
<name>A0A212FD02_DANPL</name>
<dbReference type="Proteomes" id="UP000007151">
    <property type="component" value="Unassembled WGS sequence"/>
</dbReference>
<evidence type="ECO:0000313" key="1">
    <source>
        <dbReference type="EMBL" id="OWR51578.1"/>
    </source>
</evidence>
<accession>A0A212FD02</accession>
<proteinExistence type="predicted"/>
<organism evidence="1 2">
    <name type="scientific">Danaus plexippus plexippus</name>
    <dbReference type="NCBI Taxonomy" id="278856"/>
    <lineage>
        <taxon>Eukaryota</taxon>
        <taxon>Metazoa</taxon>
        <taxon>Ecdysozoa</taxon>
        <taxon>Arthropoda</taxon>
        <taxon>Hexapoda</taxon>
        <taxon>Insecta</taxon>
        <taxon>Pterygota</taxon>
        <taxon>Neoptera</taxon>
        <taxon>Endopterygota</taxon>
        <taxon>Lepidoptera</taxon>
        <taxon>Glossata</taxon>
        <taxon>Ditrysia</taxon>
        <taxon>Papilionoidea</taxon>
        <taxon>Nymphalidae</taxon>
        <taxon>Danainae</taxon>
        <taxon>Danaini</taxon>
        <taxon>Danaina</taxon>
        <taxon>Danaus</taxon>
        <taxon>Danaus</taxon>
    </lineage>
</organism>
<reference evidence="1 2" key="1">
    <citation type="journal article" date="2011" name="Cell">
        <title>The monarch butterfly genome yields insights into long-distance migration.</title>
        <authorList>
            <person name="Zhan S."/>
            <person name="Merlin C."/>
            <person name="Boore J.L."/>
            <person name="Reppert S.M."/>
        </authorList>
    </citation>
    <scope>NUCLEOTIDE SEQUENCE [LARGE SCALE GENOMIC DNA]</scope>
    <source>
        <strain evidence="1">F-2</strain>
    </source>
</reference>
<evidence type="ECO:0000313" key="2">
    <source>
        <dbReference type="Proteomes" id="UP000007151"/>
    </source>
</evidence>
<comment type="caution">
    <text evidence="1">The sequence shown here is derived from an EMBL/GenBank/DDBJ whole genome shotgun (WGS) entry which is preliminary data.</text>
</comment>
<feature type="non-terminal residue" evidence="1">
    <location>
        <position position="1"/>
    </location>
</feature>
<keyword evidence="2" id="KW-1185">Reference proteome</keyword>
<gene>
    <name evidence="1" type="ORF">KGM_213349B</name>
</gene>
<dbReference type="EMBL" id="AGBW02009135">
    <property type="protein sequence ID" value="OWR51578.1"/>
    <property type="molecule type" value="Genomic_DNA"/>
</dbReference>
<dbReference type="KEGG" id="dpl:KGM_213349B"/>